<evidence type="ECO:0000313" key="1">
    <source>
        <dbReference type="EMBL" id="GCA61990.1"/>
    </source>
</evidence>
<sequence>MPAEDKGVFRQSLLKRYADAWDEALGEARDARRLIIVSGQPGVGKTCTMDYWRSTLGKRVKVTYWNALRPPSSELPPPVAAWTTAVGAKQRPRRRTKGAASRPRARPRVVRLLVVDEGDVLNDSQLGRLIQGVQDSPDRVLVLLSNDLSSFPGLADSSHRIQVPPYEKDELKDILTSVLPRICAAASSGDSAVQFSPVAVSYLANKVACGGGDCRMLISAAERAVSYAVSSGVTCVKPRQVLFALKPSLVGVASLSGYQAATLLAVSWLCDIRSESPGKARPVTARDVVTTLSDRLGFTVGGEESRTLLRVLCDSGFVRQKKTGMSNSYGACLDLKDVIEALAGGEHQNVLDAFGIDDQVDQEGGD</sequence>
<reference evidence="1 2" key="1">
    <citation type="journal article" date="2018" name="PLoS ONE">
        <title>The draft genome of Kipferlia bialata reveals reductive genome evolution in fornicate parasites.</title>
        <authorList>
            <person name="Tanifuji G."/>
            <person name="Takabayashi S."/>
            <person name="Kume K."/>
            <person name="Takagi M."/>
            <person name="Nakayama T."/>
            <person name="Kamikawa R."/>
            <person name="Inagaki Y."/>
            <person name="Hashimoto T."/>
        </authorList>
    </citation>
    <scope>NUCLEOTIDE SEQUENCE [LARGE SCALE GENOMIC DNA]</scope>
    <source>
        <strain evidence="1">NY0173</strain>
    </source>
</reference>
<name>A0A391NL93_9EUKA</name>
<dbReference type="PANTHER" id="PTHR10763">
    <property type="entry name" value="CELL DIVISION CONTROL PROTEIN 6-RELATED"/>
    <property type="match status" value="1"/>
</dbReference>
<dbReference type="PANTHER" id="PTHR10763:SF26">
    <property type="entry name" value="CELL DIVISION CONTROL PROTEIN 6 HOMOLOG"/>
    <property type="match status" value="1"/>
</dbReference>
<evidence type="ECO:0000313" key="2">
    <source>
        <dbReference type="Proteomes" id="UP000265618"/>
    </source>
</evidence>
<dbReference type="AlphaFoldDB" id="A0A391NL93"/>
<proteinExistence type="predicted"/>
<evidence type="ECO:0008006" key="3">
    <source>
        <dbReference type="Google" id="ProtNLM"/>
    </source>
</evidence>
<dbReference type="SUPFAM" id="SSF52540">
    <property type="entry name" value="P-loop containing nucleoside triphosphate hydrolases"/>
    <property type="match status" value="1"/>
</dbReference>
<protein>
    <recommendedName>
        <fullName evidence="3">AAA+ ATPase domain-containing protein</fullName>
    </recommendedName>
</protein>
<dbReference type="GO" id="GO:0033314">
    <property type="term" value="P:mitotic DNA replication checkpoint signaling"/>
    <property type="evidence" value="ECO:0007669"/>
    <property type="project" value="TreeGrafter"/>
</dbReference>
<dbReference type="Gene3D" id="1.10.8.60">
    <property type="match status" value="1"/>
</dbReference>
<gene>
    <name evidence="1" type="ORF">KIPB_000413</name>
</gene>
<comment type="caution">
    <text evidence="1">The sequence shown here is derived from an EMBL/GenBank/DDBJ whole genome shotgun (WGS) entry which is preliminary data.</text>
</comment>
<organism evidence="1 2">
    <name type="scientific">Kipferlia bialata</name>
    <dbReference type="NCBI Taxonomy" id="797122"/>
    <lineage>
        <taxon>Eukaryota</taxon>
        <taxon>Metamonada</taxon>
        <taxon>Carpediemonas-like organisms</taxon>
        <taxon>Kipferlia</taxon>
    </lineage>
</organism>
<dbReference type="GO" id="GO:0006270">
    <property type="term" value="P:DNA replication initiation"/>
    <property type="evidence" value="ECO:0007669"/>
    <property type="project" value="TreeGrafter"/>
</dbReference>
<dbReference type="Proteomes" id="UP000265618">
    <property type="component" value="Unassembled WGS sequence"/>
</dbReference>
<keyword evidence="2" id="KW-1185">Reference proteome</keyword>
<dbReference type="GO" id="GO:0005634">
    <property type="term" value="C:nucleus"/>
    <property type="evidence" value="ECO:0007669"/>
    <property type="project" value="TreeGrafter"/>
</dbReference>
<dbReference type="InterPro" id="IPR050311">
    <property type="entry name" value="ORC1/CDC6"/>
</dbReference>
<dbReference type="InterPro" id="IPR027417">
    <property type="entry name" value="P-loop_NTPase"/>
</dbReference>
<dbReference type="GO" id="GO:0003688">
    <property type="term" value="F:DNA replication origin binding"/>
    <property type="evidence" value="ECO:0007669"/>
    <property type="project" value="TreeGrafter"/>
</dbReference>
<dbReference type="Gene3D" id="3.40.50.300">
    <property type="entry name" value="P-loop containing nucleotide triphosphate hydrolases"/>
    <property type="match status" value="1"/>
</dbReference>
<accession>A0A391NL93</accession>
<dbReference type="EMBL" id="BDIP01000047">
    <property type="protein sequence ID" value="GCA61990.1"/>
    <property type="molecule type" value="Genomic_DNA"/>
</dbReference>